<evidence type="ECO:0000313" key="5">
    <source>
        <dbReference type="EMBL" id="MYG39097.1"/>
    </source>
</evidence>
<reference evidence="5" key="1">
    <citation type="submission" date="2019-09" db="EMBL/GenBank/DDBJ databases">
        <title>Characterisation of the sponge microbiome using genome-centric metagenomics.</title>
        <authorList>
            <person name="Engelberts J.P."/>
            <person name="Robbins S.J."/>
            <person name="De Goeij J.M."/>
            <person name="Aranda M."/>
            <person name="Bell S.C."/>
            <person name="Webster N.S."/>
        </authorList>
    </citation>
    <scope>NUCLEOTIDE SEQUENCE</scope>
    <source>
        <strain evidence="5">SB0676_bin_10</strain>
    </source>
</reference>
<keyword evidence="2 3" id="KW-0040">ANK repeat</keyword>
<gene>
    <name evidence="5" type="ORF">F4162_09140</name>
</gene>
<dbReference type="InterPro" id="IPR036770">
    <property type="entry name" value="Ankyrin_rpt-contain_sf"/>
</dbReference>
<evidence type="ECO:0000256" key="1">
    <source>
        <dbReference type="ARBA" id="ARBA00022737"/>
    </source>
</evidence>
<dbReference type="SMART" id="SM00248">
    <property type="entry name" value="ANK"/>
    <property type="match status" value="2"/>
</dbReference>
<keyword evidence="1" id="KW-0677">Repeat</keyword>
<name>A0A6B1FA49_9SYNE</name>
<dbReference type="PANTHER" id="PTHR24126">
    <property type="entry name" value="ANKYRIN REPEAT, PH AND SEC7 DOMAIN CONTAINING PROTEIN SECG-RELATED"/>
    <property type="match status" value="1"/>
</dbReference>
<dbReference type="Pfam" id="PF12796">
    <property type="entry name" value="Ank_2"/>
    <property type="match status" value="1"/>
</dbReference>
<comment type="caution">
    <text evidence="5">The sequence shown here is derived from an EMBL/GenBank/DDBJ whole genome shotgun (WGS) entry which is preliminary data.</text>
</comment>
<dbReference type="EMBL" id="VYDO01000287">
    <property type="protein sequence ID" value="MYG39097.1"/>
    <property type="molecule type" value="Genomic_DNA"/>
</dbReference>
<accession>A0A6B1FA49</accession>
<feature type="compositionally biased region" description="Basic and acidic residues" evidence="4">
    <location>
        <begin position="129"/>
        <end position="138"/>
    </location>
</feature>
<protein>
    <submittedName>
        <fullName evidence="5">Ankyrin repeat domain-containing protein</fullName>
    </submittedName>
</protein>
<evidence type="ECO:0000256" key="2">
    <source>
        <dbReference type="ARBA" id="ARBA00023043"/>
    </source>
</evidence>
<dbReference type="PANTHER" id="PTHR24126:SF14">
    <property type="entry name" value="ANK_REP_REGION DOMAIN-CONTAINING PROTEIN"/>
    <property type="match status" value="1"/>
</dbReference>
<dbReference type="Gene3D" id="1.25.40.20">
    <property type="entry name" value="Ankyrin repeat-containing domain"/>
    <property type="match status" value="1"/>
</dbReference>
<dbReference type="AlphaFoldDB" id="A0A6B1FA49"/>
<dbReference type="InterPro" id="IPR002110">
    <property type="entry name" value="Ankyrin_rpt"/>
</dbReference>
<sequence length="249" mass="27390">PCSFRFRQRDQQPQTPPLWRISPWLIPSYLRQRQPCVRSRFTSLFYTNFDEVDASSIDRFQYVLRLHLPVAAALFLALPLTNTCSNRGPQIFSLPQQSAGAPLQEPVESSNGNGALASPLPAGKGSSSDVHKDNKTPRGNDSIVHSDLVHSDLYNAVANGHTEVVETLIAEMREEKHLDSYYGWDMNTIGVEDGKDNTLLHVAAANGYAEIAKLLLQAEASVTARNNDQDQVGDTPLHDAALQGQLEAA</sequence>
<proteinExistence type="predicted"/>
<organism evidence="5">
    <name type="scientific">Synechococcus sp. SB0676_bin_10</name>
    <dbReference type="NCBI Taxonomy" id="2604869"/>
    <lineage>
        <taxon>Bacteria</taxon>
        <taxon>Bacillati</taxon>
        <taxon>Cyanobacteriota</taxon>
        <taxon>Cyanophyceae</taxon>
        <taxon>Synechococcales</taxon>
        <taxon>Synechococcaceae</taxon>
        <taxon>Synechococcus</taxon>
    </lineage>
</organism>
<evidence type="ECO:0000256" key="4">
    <source>
        <dbReference type="SAM" id="MobiDB-lite"/>
    </source>
</evidence>
<dbReference type="PROSITE" id="PS50297">
    <property type="entry name" value="ANK_REP_REGION"/>
    <property type="match status" value="1"/>
</dbReference>
<feature type="region of interest" description="Disordered" evidence="4">
    <location>
        <begin position="97"/>
        <end position="143"/>
    </location>
</feature>
<evidence type="ECO:0000256" key="3">
    <source>
        <dbReference type="PROSITE-ProRule" id="PRU00023"/>
    </source>
</evidence>
<feature type="repeat" description="ANK" evidence="3">
    <location>
        <begin position="195"/>
        <end position="227"/>
    </location>
</feature>
<dbReference type="SUPFAM" id="SSF48403">
    <property type="entry name" value="Ankyrin repeat"/>
    <property type="match status" value="1"/>
</dbReference>
<feature type="non-terminal residue" evidence="5">
    <location>
        <position position="1"/>
    </location>
</feature>
<dbReference type="PROSITE" id="PS50088">
    <property type="entry name" value="ANK_REPEAT"/>
    <property type="match status" value="1"/>
</dbReference>